<feature type="compositionally biased region" description="Acidic residues" evidence="6">
    <location>
        <begin position="183"/>
        <end position="192"/>
    </location>
</feature>
<dbReference type="InterPro" id="IPR003594">
    <property type="entry name" value="HATPase_dom"/>
</dbReference>
<dbReference type="PRINTS" id="PR00344">
    <property type="entry name" value="BCTRLSENSOR"/>
</dbReference>
<dbReference type="SUPFAM" id="SSF47384">
    <property type="entry name" value="Homodimeric domain of signal transducing histidine kinase"/>
    <property type="match status" value="1"/>
</dbReference>
<dbReference type="PANTHER" id="PTHR43047:SF72">
    <property type="entry name" value="OSMOSENSING HISTIDINE PROTEIN KINASE SLN1"/>
    <property type="match status" value="1"/>
</dbReference>
<evidence type="ECO:0000259" key="7">
    <source>
        <dbReference type="PROSITE" id="PS50109"/>
    </source>
</evidence>
<dbReference type="OrthoDB" id="9801651at2"/>
<dbReference type="EMBL" id="VUOA01000006">
    <property type="protein sequence ID" value="KAA2242205.1"/>
    <property type="molecule type" value="Genomic_DNA"/>
</dbReference>
<dbReference type="GO" id="GO:0006355">
    <property type="term" value="P:regulation of DNA-templated transcription"/>
    <property type="evidence" value="ECO:0007669"/>
    <property type="project" value="InterPro"/>
</dbReference>
<dbReference type="Pfam" id="PF02518">
    <property type="entry name" value="HATPase_c"/>
    <property type="match status" value="1"/>
</dbReference>
<comment type="caution">
    <text evidence="9">The sequence shown here is derived from an EMBL/GenBank/DDBJ whole genome shotgun (WGS) entry which is preliminary data.</text>
</comment>
<dbReference type="PROSITE" id="PS50112">
    <property type="entry name" value="PAS"/>
    <property type="match status" value="1"/>
</dbReference>
<dbReference type="SUPFAM" id="SSF55874">
    <property type="entry name" value="ATPase domain of HSP90 chaperone/DNA topoisomerase II/histidine kinase"/>
    <property type="match status" value="1"/>
</dbReference>
<dbReference type="SMART" id="SM00388">
    <property type="entry name" value="HisKA"/>
    <property type="match status" value="1"/>
</dbReference>
<keyword evidence="10" id="KW-1185">Reference proteome</keyword>
<reference evidence="9 10" key="2">
    <citation type="submission" date="2019-09" db="EMBL/GenBank/DDBJ databases">
        <authorList>
            <person name="Jin C."/>
        </authorList>
    </citation>
    <scope>NUCLEOTIDE SEQUENCE [LARGE SCALE GENOMIC DNA]</scope>
    <source>
        <strain evidence="9 10">BN140002</strain>
    </source>
</reference>
<name>A0A5B2VT68_9HYPH</name>
<feature type="region of interest" description="Disordered" evidence="6">
    <location>
        <begin position="168"/>
        <end position="210"/>
    </location>
</feature>
<dbReference type="InterPro" id="IPR005467">
    <property type="entry name" value="His_kinase_dom"/>
</dbReference>
<dbReference type="Gene3D" id="3.30.565.10">
    <property type="entry name" value="Histidine kinase-like ATPase, C-terminal domain"/>
    <property type="match status" value="1"/>
</dbReference>
<dbReference type="RefSeq" id="WP_149815476.1">
    <property type="nucleotide sequence ID" value="NZ_VUOA01000006.1"/>
</dbReference>
<feature type="region of interest" description="Disordered" evidence="6">
    <location>
        <begin position="433"/>
        <end position="526"/>
    </location>
</feature>
<comment type="catalytic activity">
    <reaction evidence="1">
        <text>ATP + protein L-histidine = ADP + protein N-phospho-L-histidine.</text>
        <dbReference type="EC" id="2.7.13.3"/>
    </reaction>
</comment>
<organism evidence="9 10">
    <name type="scientific">Salinarimonas soli</name>
    <dbReference type="NCBI Taxonomy" id="1638099"/>
    <lineage>
        <taxon>Bacteria</taxon>
        <taxon>Pseudomonadati</taxon>
        <taxon>Pseudomonadota</taxon>
        <taxon>Alphaproteobacteria</taxon>
        <taxon>Hyphomicrobiales</taxon>
        <taxon>Salinarimonadaceae</taxon>
        <taxon>Salinarimonas</taxon>
    </lineage>
</organism>
<dbReference type="CDD" id="cd00130">
    <property type="entry name" value="PAS"/>
    <property type="match status" value="1"/>
</dbReference>
<dbReference type="GO" id="GO:0009927">
    <property type="term" value="F:histidine phosphotransfer kinase activity"/>
    <property type="evidence" value="ECO:0007669"/>
    <property type="project" value="TreeGrafter"/>
</dbReference>
<dbReference type="Pfam" id="PF13188">
    <property type="entry name" value="PAS_8"/>
    <property type="match status" value="1"/>
</dbReference>
<feature type="compositionally biased region" description="Low complexity" evidence="6">
    <location>
        <begin position="449"/>
        <end position="506"/>
    </location>
</feature>
<dbReference type="InterPro" id="IPR004358">
    <property type="entry name" value="Sig_transdc_His_kin-like_C"/>
</dbReference>
<evidence type="ECO:0000259" key="8">
    <source>
        <dbReference type="PROSITE" id="PS50112"/>
    </source>
</evidence>
<evidence type="ECO:0000256" key="4">
    <source>
        <dbReference type="ARBA" id="ARBA00022679"/>
    </source>
</evidence>
<evidence type="ECO:0000256" key="3">
    <source>
        <dbReference type="ARBA" id="ARBA00022553"/>
    </source>
</evidence>
<protein>
    <recommendedName>
        <fullName evidence="2">histidine kinase</fullName>
        <ecNumber evidence="2">2.7.13.3</ecNumber>
    </recommendedName>
</protein>
<dbReference type="Proteomes" id="UP000323142">
    <property type="component" value="Unassembled WGS sequence"/>
</dbReference>
<dbReference type="NCBIfam" id="TIGR00229">
    <property type="entry name" value="sensory_box"/>
    <property type="match status" value="1"/>
</dbReference>
<dbReference type="SUPFAM" id="SSF55785">
    <property type="entry name" value="PYP-like sensor domain (PAS domain)"/>
    <property type="match status" value="2"/>
</dbReference>
<gene>
    <name evidence="9" type="ORF">F0L46_02640</name>
</gene>
<dbReference type="GO" id="GO:0005886">
    <property type="term" value="C:plasma membrane"/>
    <property type="evidence" value="ECO:0007669"/>
    <property type="project" value="TreeGrafter"/>
</dbReference>
<feature type="domain" description="Histidine kinase" evidence="7">
    <location>
        <begin position="848"/>
        <end position="1067"/>
    </location>
</feature>
<evidence type="ECO:0000256" key="6">
    <source>
        <dbReference type="SAM" id="MobiDB-lite"/>
    </source>
</evidence>
<evidence type="ECO:0000256" key="1">
    <source>
        <dbReference type="ARBA" id="ARBA00000085"/>
    </source>
</evidence>
<dbReference type="Pfam" id="PF00512">
    <property type="entry name" value="HisKA"/>
    <property type="match status" value="1"/>
</dbReference>
<evidence type="ECO:0000313" key="10">
    <source>
        <dbReference type="Proteomes" id="UP000323142"/>
    </source>
</evidence>
<dbReference type="SMART" id="SM00387">
    <property type="entry name" value="HATPase_c"/>
    <property type="match status" value="1"/>
</dbReference>
<evidence type="ECO:0000313" key="9">
    <source>
        <dbReference type="EMBL" id="KAA2242205.1"/>
    </source>
</evidence>
<dbReference type="CDD" id="cd00082">
    <property type="entry name" value="HisKA"/>
    <property type="match status" value="1"/>
</dbReference>
<sequence>MVRWREDIGAAVEGWAGDPSFAPLLRAGCAVLVWDGTGSRPIWASGPAQGLADALARDPDGALAAAVPAASRLRALAGGLAPRAGSRLEKLRFDRSPLVPFATCACRLAALPSGEEVLITAFVGALPALSARARPAIPAPAVEVLAAPEPAVPDQPATEAAAFLGQDEPPAETSDALPVEPIPDLDLEEPEPEPPASDRQPEAPPAVDPLDSVRARGTVRFLWQADAAGRFVAVSGALAEIVGPEAADIVGRTWAEIGRFVEDPGGIVAEHFARGETWSGRTVLWRIGTGDHAVPVDLAGLTIRDRERGLLGFRGFGLIRAGAVMARPPSAAPDRAPAAEPMLARPAEGRAQPLAAPEEPVAARAPVHEASEPVTDAAVELVHTPATVLDMPAPEPANDRDEPVATFSSMAGRISADFLMVWETDVPLGGPVAEEFPVAADPQPEPATEPEAAAPAMPAAERPVLAEEPPAPMPAATSAEPEPAPEPVTAEALPAPVPAAASAEPEVAPEPPAGPPAPQKPASGGTTTLRLSAAERNAFREIARALGARFEDEEESPEAPSTEEEPSPPQPPGLPPLEPSATQVLARMPVGVLVHRGEDFIYANRALLDLAGYEGAADLVADGGLARLFRGRAGVLARADVETPAPVPLTTRSGETFAAEIRHAPVDWEDGPAGLMLVRKLPDSDPGFRLKALEADLRARDGRVRELASILDTATDGVVVLDDVGRILSLNRSAEALFGFEQNEVSGESFTALLAPESHVVGLDYLEGLRANGVASLLNDGREVLGRVRQGGVIPLFMTMGRVNDGLDRKFCAVLRDITAFKKAEDELLAAKRAAEDANAQKSDFLAKISHEIRTPLNAIIGFTEVMLEERFGPVGNERYRDYLRDIHSSGTHVTAVVNTLLDLAKVEAGRMELSFTSVSLGELVTACVSLMQPEAARARIVLRTSFAGKLPPVVADERSVRQVIMNLLSNAVKFTDAGGQVIVSTALTDRGEVAFRVRDTGIGMTEGEIEAALEPFRQLSTARRGGGTGLGLPLTKALVEANRGTLQISSTKSEGTLVEVVFPPTRVLAE</sequence>
<dbReference type="InterPro" id="IPR003661">
    <property type="entry name" value="HisK_dim/P_dom"/>
</dbReference>
<dbReference type="InterPro" id="IPR035965">
    <property type="entry name" value="PAS-like_dom_sf"/>
</dbReference>
<dbReference type="SMART" id="SM00091">
    <property type="entry name" value="PAS"/>
    <property type="match status" value="3"/>
</dbReference>
<accession>A0A5B2VT68</accession>
<dbReference type="Pfam" id="PF00989">
    <property type="entry name" value="PAS"/>
    <property type="match status" value="1"/>
</dbReference>
<dbReference type="EC" id="2.7.13.3" evidence="2"/>
<proteinExistence type="predicted"/>
<feature type="compositionally biased region" description="Pro residues" evidence="6">
    <location>
        <begin position="567"/>
        <end position="578"/>
    </location>
</feature>
<keyword evidence="3" id="KW-0597">Phosphoprotein</keyword>
<feature type="compositionally biased region" description="Acidic residues" evidence="6">
    <location>
        <begin position="551"/>
        <end position="566"/>
    </location>
</feature>
<dbReference type="GO" id="GO:0000155">
    <property type="term" value="F:phosphorelay sensor kinase activity"/>
    <property type="evidence" value="ECO:0007669"/>
    <property type="project" value="InterPro"/>
</dbReference>
<dbReference type="InterPro" id="IPR000014">
    <property type="entry name" value="PAS"/>
</dbReference>
<dbReference type="PROSITE" id="PS50109">
    <property type="entry name" value="HIS_KIN"/>
    <property type="match status" value="1"/>
</dbReference>
<dbReference type="AlphaFoldDB" id="A0A5B2VT68"/>
<dbReference type="PANTHER" id="PTHR43047">
    <property type="entry name" value="TWO-COMPONENT HISTIDINE PROTEIN KINASE"/>
    <property type="match status" value="1"/>
</dbReference>
<dbReference type="InterPro" id="IPR036097">
    <property type="entry name" value="HisK_dim/P_sf"/>
</dbReference>
<feature type="region of interest" description="Disordered" evidence="6">
    <location>
        <begin position="548"/>
        <end position="579"/>
    </location>
</feature>
<evidence type="ECO:0000256" key="2">
    <source>
        <dbReference type="ARBA" id="ARBA00012438"/>
    </source>
</evidence>
<reference evidence="9 10" key="1">
    <citation type="submission" date="2019-09" db="EMBL/GenBank/DDBJ databases">
        <title>Salinarimonas rosea gen. nov., sp. nov., a new member of the a-2 subgroup of the Proteobacteria.</title>
        <authorList>
            <person name="Liu J."/>
        </authorList>
    </citation>
    <scope>NUCLEOTIDE SEQUENCE [LARGE SCALE GENOMIC DNA]</scope>
    <source>
        <strain evidence="9 10">BN140002</strain>
    </source>
</reference>
<dbReference type="InterPro" id="IPR013767">
    <property type="entry name" value="PAS_fold"/>
</dbReference>
<feature type="domain" description="PAS" evidence="8">
    <location>
        <begin position="703"/>
        <end position="759"/>
    </location>
</feature>
<dbReference type="InterPro" id="IPR036890">
    <property type="entry name" value="HATPase_C_sf"/>
</dbReference>
<feature type="compositionally biased region" description="Pro residues" evidence="6">
    <location>
        <begin position="508"/>
        <end position="519"/>
    </location>
</feature>
<dbReference type="Gene3D" id="3.30.450.20">
    <property type="entry name" value="PAS domain"/>
    <property type="match status" value="1"/>
</dbReference>
<keyword evidence="4" id="KW-0808">Transferase</keyword>
<evidence type="ECO:0000256" key="5">
    <source>
        <dbReference type="ARBA" id="ARBA00022777"/>
    </source>
</evidence>
<dbReference type="Gene3D" id="1.10.287.130">
    <property type="match status" value="1"/>
</dbReference>
<keyword evidence="5" id="KW-0418">Kinase</keyword>